<feature type="transmembrane region" description="Helical" evidence="6">
    <location>
        <begin position="297"/>
        <end position="318"/>
    </location>
</feature>
<keyword evidence="5 6" id="KW-0472">Membrane</keyword>
<accession>A0A8J7H0M0</accession>
<evidence type="ECO:0000259" key="7">
    <source>
        <dbReference type="Pfam" id="PF12698"/>
    </source>
</evidence>
<protein>
    <submittedName>
        <fullName evidence="8">ABC transporter permease</fullName>
    </submittedName>
</protein>
<proteinExistence type="predicted"/>
<keyword evidence="9" id="KW-1185">Reference proteome</keyword>
<evidence type="ECO:0000313" key="8">
    <source>
        <dbReference type="EMBL" id="MBH1939688.1"/>
    </source>
</evidence>
<dbReference type="PANTHER" id="PTHR30294">
    <property type="entry name" value="MEMBRANE COMPONENT OF ABC TRANSPORTER YHHJ-RELATED"/>
    <property type="match status" value="1"/>
</dbReference>
<feature type="domain" description="ABC-2 type transporter transmembrane" evidence="7">
    <location>
        <begin position="36"/>
        <end position="406"/>
    </location>
</feature>
<keyword evidence="2" id="KW-1003">Cell membrane</keyword>
<dbReference type="InterPro" id="IPR013525">
    <property type="entry name" value="ABC2_TM"/>
</dbReference>
<gene>
    <name evidence="8" type="ORF">I5677_02120</name>
</gene>
<comment type="subcellular location">
    <subcellularLocation>
        <location evidence="1">Cell membrane</location>
        <topology evidence="1">Multi-pass membrane protein</topology>
    </subcellularLocation>
</comment>
<comment type="caution">
    <text evidence="8">The sequence shown here is derived from an EMBL/GenBank/DDBJ whole genome shotgun (WGS) entry which is preliminary data.</text>
</comment>
<dbReference type="EMBL" id="JAEAGR010000002">
    <property type="protein sequence ID" value="MBH1939688.1"/>
    <property type="molecule type" value="Genomic_DNA"/>
</dbReference>
<dbReference type="RefSeq" id="WP_197659922.1">
    <property type="nucleotide sequence ID" value="NZ_JAEAGR010000002.1"/>
</dbReference>
<keyword evidence="4 6" id="KW-1133">Transmembrane helix</keyword>
<evidence type="ECO:0000256" key="4">
    <source>
        <dbReference type="ARBA" id="ARBA00022989"/>
    </source>
</evidence>
<dbReference type="PANTHER" id="PTHR30294:SF29">
    <property type="entry name" value="MULTIDRUG ABC TRANSPORTER PERMEASE YBHS-RELATED"/>
    <property type="match status" value="1"/>
</dbReference>
<evidence type="ECO:0000256" key="2">
    <source>
        <dbReference type="ARBA" id="ARBA00022475"/>
    </source>
</evidence>
<dbReference type="GO" id="GO:0140359">
    <property type="term" value="F:ABC-type transporter activity"/>
    <property type="evidence" value="ECO:0007669"/>
    <property type="project" value="InterPro"/>
</dbReference>
<evidence type="ECO:0000256" key="1">
    <source>
        <dbReference type="ARBA" id="ARBA00004651"/>
    </source>
</evidence>
<feature type="transmembrane region" description="Helical" evidence="6">
    <location>
        <begin position="216"/>
        <end position="237"/>
    </location>
</feature>
<feature type="transmembrane region" description="Helical" evidence="6">
    <location>
        <begin position="28"/>
        <end position="48"/>
    </location>
</feature>
<dbReference type="GO" id="GO:0005886">
    <property type="term" value="C:plasma membrane"/>
    <property type="evidence" value="ECO:0007669"/>
    <property type="project" value="UniProtKB-SubCell"/>
</dbReference>
<reference evidence="8" key="1">
    <citation type="submission" date="2020-12" db="EMBL/GenBank/DDBJ databases">
        <title>M. sibirica DSM 26468T genome.</title>
        <authorList>
            <person name="Thieme N."/>
            <person name="Rettenmaier R."/>
            <person name="Zverlov V."/>
            <person name="Liebl W."/>
        </authorList>
    </citation>
    <scope>NUCLEOTIDE SEQUENCE</scope>
    <source>
        <strain evidence="8">DSM 26468</strain>
    </source>
</reference>
<evidence type="ECO:0000313" key="9">
    <source>
        <dbReference type="Proteomes" id="UP000623269"/>
    </source>
</evidence>
<dbReference type="Proteomes" id="UP000623269">
    <property type="component" value="Unassembled WGS sequence"/>
</dbReference>
<dbReference type="AlphaFoldDB" id="A0A8J7H0M0"/>
<evidence type="ECO:0000256" key="6">
    <source>
        <dbReference type="SAM" id="Phobius"/>
    </source>
</evidence>
<dbReference type="InterPro" id="IPR051449">
    <property type="entry name" value="ABC-2_transporter_component"/>
</dbReference>
<evidence type="ECO:0000256" key="3">
    <source>
        <dbReference type="ARBA" id="ARBA00022692"/>
    </source>
</evidence>
<keyword evidence="3 6" id="KW-0812">Transmembrane</keyword>
<organism evidence="8 9">
    <name type="scientific">Mobilitalea sibirica</name>
    <dbReference type="NCBI Taxonomy" id="1462919"/>
    <lineage>
        <taxon>Bacteria</taxon>
        <taxon>Bacillati</taxon>
        <taxon>Bacillota</taxon>
        <taxon>Clostridia</taxon>
        <taxon>Lachnospirales</taxon>
        <taxon>Lachnospiraceae</taxon>
        <taxon>Mobilitalea</taxon>
    </lineage>
</organism>
<dbReference type="Gene3D" id="3.40.1710.10">
    <property type="entry name" value="abc type-2 transporter like domain"/>
    <property type="match status" value="1"/>
</dbReference>
<feature type="transmembrane region" description="Helical" evidence="6">
    <location>
        <begin position="391"/>
        <end position="410"/>
    </location>
</feature>
<feature type="transmembrane region" description="Helical" evidence="6">
    <location>
        <begin position="264"/>
        <end position="285"/>
    </location>
</feature>
<name>A0A8J7H0M0_9FIRM</name>
<dbReference type="Pfam" id="PF12698">
    <property type="entry name" value="ABC2_membrane_3"/>
    <property type="match status" value="1"/>
</dbReference>
<sequence length="426" mass="49105">MKKHKLIGLVYDVISIFLLRMKLICKDFTTLASMTTSLIIFSIIIHALSVSVEEQSSLPIGILDKDKSVESEELMERLNNVTTLKLISNEDEELHKLLLDEMILGLFVIENGYEEKLKRGDINDIITMYYLEGNKSASILSDIIASEMIYPISFYKSYRYYDKIPFEGRKHTKAEYEAYLEKLFTGSEDFDFAFDMKYINPDIEVSSEKVISNSLLYNQLIFGILGILIAFIAMFLISQTVREKEMGIGYRLRITRFQPYKQDVGNFLALIFCEGSVALIFSSLIYSRLETKELSLFISSFILILLNAIVFGGFFIVISKLVKSIILYQLIGSIIILLLGGLGFYRLLTGFYQTIADRFLKFIPNNWFIQGFTDIIVYGNKDSYWKEAHQFLLLIAVAVILLIMVLNIIIPMMNKKQMNFNDRMER</sequence>
<evidence type="ECO:0000256" key="5">
    <source>
        <dbReference type="ARBA" id="ARBA00023136"/>
    </source>
</evidence>
<feature type="transmembrane region" description="Helical" evidence="6">
    <location>
        <begin position="325"/>
        <end position="345"/>
    </location>
</feature>